<organism evidence="2 3">
    <name type="scientific">Symbiodinium pilosum</name>
    <name type="common">Dinoflagellate</name>
    <dbReference type="NCBI Taxonomy" id="2952"/>
    <lineage>
        <taxon>Eukaryota</taxon>
        <taxon>Sar</taxon>
        <taxon>Alveolata</taxon>
        <taxon>Dinophyceae</taxon>
        <taxon>Suessiales</taxon>
        <taxon>Symbiodiniaceae</taxon>
        <taxon>Symbiodinium</taxon>
    </lineage>
</organism>
<dbReference type="Gene3D" id="3.40.50.1820">
    <property type="entry name" value="alpha/beta hydrolase"/>
    <property type="match status" value="1"/>
</dbReference>
<evidence type="ECO:0000313" key="3">
    <source>
        <dbReference type="Proteomes" id="UP000649617"/>
    </source>
</evidence>
<feature type="domain" description="Serine hydrolase" evidence="1">
    <location>
        <begin position="16"/>
        <end position="119"/>
    </location>
</feature>
<dbReference type="AlphaFoldDB" id="A0A812MP74"/>
<comment type="caution">
    <text evidence="2">The sequence shown here is derived from an EMBL/GenBank/DDBJ whole genome shotgun (WGS) entry which is preliminary data.</text>
</comment>
<dbReference type="OrthoDB" id="414698at2759"/>
<dbReference type="Pfam" id="PF03959">
    <property type="entry name" value="FSH1"/>
    <property type="match status" value="1"/>
</dbReference>
<dbReference type="InterPro" id="IPR005645">
    <property type="entry name" value="FSH-like_dom"/>
</dbReference>
<accession>A0A812MP74</accession>
<dbReference type="SUPFAM" id="SSF53474">
    <property type="entry name" value="alpha/beta-Hydrolases"/>
    <property type="match status" value="1"/>
</dbReference>
<feature type="non-terminal residue" evidence="2">
    <location>
        <position position="129"/>
    </location>
</feature>
<reference evidence="2" key="1">
    <citation type="submission" date="2021-02" db="EMBL/GenBank/DDBJ databases">
        <authorList>
            <person name="Dougan E. K."/>
            <person name="Rhodes N."/>
            <person name="Thang M."/>
            <person name="Chan C."/>
        </authorList>
    </citation>
    <scope>NUCLEOTIDE SEQUENCE</scope>
</reference>
<keyword evidence="3" id="KW-1185">Reference proteome</keyword>
<sequence length="129" mass="14400">PSAAGPAMAGGQPAGEHGYEDVLESLADYLKENGPFDGLCGFDMGGCLAFDAARLAQEGDPRFEEKFRYLILFSTRGHREMAKLSQGSFRPKAPLQLPTFLCWSQEDDSKQYSNYEDLALYIHPNYRQI</sequence>
<evidence type="ECO:0000313" key="2">
    <source>
        <dbReference type="EMBL" id="CAE7263516.1"/>
    </source>
</evidence>
<protein>
    <submittedName>
        <fullName evidence="2">OVCA2 protein</fullName>
    </submittedName>
</protein>
<proteinExistence type="predicted"/>
<dbReference type="InterPro" id="IPR029058">
    <property type="entry name" value="AB_hydrolase_fold"/>
</dbReference>
<dbReference type="Proteomes" id="UP000649617">
    <property type="component" value="Unassembled WGS sequence"/>
</dbReference>
<name>A0A812MP74_SYMPI</name>
<evidence type="ECO:0000259" key="1">
    <source>
        <dbReference type="Pfam" id="PF03959"/>
    </source>
</evidence>
<dbReference type="EMBL" id="CAJNIZ010008026">
    <property type="protein sequence ID" value="CAE7263516.1"/>
    <property type="molecule type" value="Genomic_DNA"/>
</dbReference>
<feature type="non-terminal residue" evidence="2">
    <location>
        <position position="1"/>
    </location>
</feature>
<gene>
    <name evidence="2" type="primary">OVCA2</name>
    <name evidence="2" type="ORF">SPIL2461_LOCUS5609</name>
</gene>